<organism evidence="9 10">
    <name type="scientific">Bifidobacterium magnum</name>
    <dbReference type="NCBI Taxonomy" id="1692"/>
    <lineage>
        <taxon>Bacteria</taxon>
        <taxon>Bacillati</taxon>
        <taxon>Actinomycetota</taxon>
        <taxon>Actinomycetes</taxon>
        <taxon>Bifidobacteriales</taxon>
        <taxon>Bifidobacteriaceae</taxon>
        <taxon>Bifidobacterium</taxon>
    </lineage>
</organism>
<dbReference type="GO" id="GO:0003677">
    <property type="term" value="F:DNA binding"/>
    <property type="evidence" value="ECO:0007669"/>
    <property type="project" value="UniProtKB-KW"/>
</dbReference>
<feature type="domain" description="Type II methyltransferase M.TaqI-like" evidence="8">
    <location>
        <begin position="115"/>
        <end position="288"/>
    </location>
</feature>
<proteinExistence type="predicted"/>
<dbReference type="InterPro" id="IPR002052">
    <property type="entry name" value="DNA_methylase_N6_adenine_CS"/>
</dbReference>
<comment type="catalytic activity">
    <reaction evidence="7">
        <text>a 2'-deoxyadenosine in DNA + S-adenosyl-L-methionine = an N(6)-methyl-2'-deoxyadenosine in DNA + S-adenosyl-L-homocysteine + H(+)</text>
        <dbReference type="Rhea" id="RHEA:15197"/>
        <dbReference type="Rhea" id="RHEA-COMP:12418"/>
        <dbReference type="Rhea" id="RHEA-COMP:12419"/>
        <dbReference type="ChEBI" id="CHEBI:15378"/>
        <dbReference type="ChEBI" id="CHEBI:57856"/>
        <dbReference type="ChEBI" id="CHEBI:59789"/>
        <dbReference type="ChEBI" id="CHEBI:90615"/>
        <dbReference type="ChEBI" id="CHEBI:90616"/>
        <dbReference type="EC" id="2.1.1.72"/>
    </reaction>
</comment>
<dbReference type="EMBL" id="JGZB01000010">
    <property type="protein sequence ID" value="KFI67588.1"/>
    <property type="molecule type" value="Genomic_DNA"/>
</dbReference>
<dbReference type="EC" id="2.1.1.72" evidence="1"/>
<dbReference type="PROSITE" id="PS00092">
    <property type="entry name" value="N6_MTASE"/>
    <property type="match status" value="1"/>
</dbReference>
<dbReference type="SUPFAM" id="SSF53335">
    <property type="entry name" value="S-adenosyl-L-methionine-dependent methyltransferases"/>
    <property type="match status" value="1"/>
</dbReference>
<evidence type="ECO:0000256" key="1">
    <source>
        <dbReference type="ARBA" id="ARBA00011900"/>
    </source>
</evidence>
<evidence type="ECO:0000313" key="9">
    <source>
        <dbReference type="EMBL" id="KFI67588.1"/>
    </source>
</evidence>
<evidence type="ECO:0000259" key="8">
    <source>
        <dbReference type="Pfam" id="PF07669"/>
    </source>
</evidence>
<evidence type="ECO:0000256" key="2">
    <source>
        <dbReference type="ARBA" id="ARBA00022603"/>
    </source>
</evidence>
<keyword evidence="3 9" id="KW-0808">Transferase</keyword>
<evidence type="ECO:0000256" key="7">
    <source>
        <dbReference type="ARBA" id="ARBA00047942"/>
    </source>
</evidence>
<gene>
    <name evidence="9" type="ORF">BMAGN_0789</name>
</gene>
<dbReference type="REBASE" id="384932">
    <property type="entry name" value="M2.Bma11591ORF788P"/>
</dbReference>
<sequence length="535" mass="60941">MALLLERAYNPDVLSCLANLSNDEVFTPPEVANQMLDLLPPEIWKDRNIKILDPACKTGVFLREAAKRFIDAQIPNYQEIARGVNEKIRKGEELSEADKYFLHDLEAVTEHVYKNQLFGIAITEMTSLLSRRGVYCSKYPNSKYSVVEFDNPEGNIRFRDIKHTWGSNKKCIYCGAPKDLFDRDSSLESHAYELIHLNNPEEIFDMKFDVIVGNPPYQLNDGGNGASASPIYHKFIEQAIKLNPRYLTMIVPSRYLAGGKGLDAFRQRMLSDHHLIKMVDFINAKDCFPQNSVGGGVNYFLWSRDEERPCEFTTVANGRRDTMVRYLDEFSSFVRRNQAVSIIKKILDKTTNSFSERLSSRNPFGLPTSTRGLDENKVGYLKMLSSKGFSYIELDKVASGEQYIDEFKILISRITYEHAGEPDKDGKLRVLSRVKILNPGTVCTDSYLIATGFTDANQVENCANYLSSKFVRFLIAQTLTSINLSKDKFVFVPDQDFGSGSFDDESLYKKYGLDVEEIEFIEANIHEMSYEAEDD</sequence>
<evidence type="ECO:0000256" key="6">
    <source>
        <dbReference type="ARBA" id="ARBA00023125"/>
    </source>
</evidence>
<keyword evidence="6" id="KW-0238">DNA-binding</keyword>
<comment type="caution">
    <text evidence="9">The sequence shown here is derived from an EMBL/GenBank/DDBJ whole genome shotgun (WGS) entry which is preliminary data.</text>
</comment>
<keyword evidence="2 9" id="KW-0489">Methyltransferase</keyword>
<evidence type="ECO:0000256" key="4">
    <source>
        <dbReference type="ARBA" id="ARBA00022691"/>
    </source>
</evidence>
<name>A0A087B988_9BIFI</name>
<dbReference type="Pfam" id="PF07669">
    <property type="entry name" value="Eco57I"/>
    <property type="match status" value="1"/>
</dbReference>
<dbReference type="GO" id="GO:0009307">
    <property type="term" value="P:DNA restriction-modification system"/>
    <property type="evidence" value="ECO:0007669"/>
    <property type="project" value="UniProtKB-KW"/>
</dbReference>
<dbReference type="STRING" id="1692.BMAGN_0789"/>
<dbReference type="PANTHER" id="PTHR33841">
    <property type="entry name" value="DNA METHYLTRANSFERASE YEEA-RELATED"/>
    <property type="match status" value="1"/>
</dbReference>
<protein>
    <recommendedName>
        <fullName evidence="1">site-specific DNA-methyltransferase (adenine-specific)</fullName>
        <ecNumber evidence="1">2.1.1.72</ecNumber>
    </recommendedName>
</protein>
<dbReference type="GO" id="GO:0032259">
    <property type="term" value="P:methylation"/>
    <property type="evidence" value="ECO:0007669"/>
    <property type="project" value="UniProtKB-KW"/>
</dbReference>
<dbReference type="PANTHER" id="PTHR33841:SF6">
    <property type="entry name" value="TYPE II METHYLTRANSFERASE M.HINDII"/>
    <property type="match status" value="1"/>
</dbReference>
<evidence type="ECO:0000256" key="5">
    <source>
        <dbReference type="ARBA" id="ARBA00022747"/>
    </source>
</evidence>
<dbReference type="RefSeq" id="WP_033510490.1">
    <property type="nucleotide sequence ID" value="NZ_JGZB01000010.1"/>
</dbReference>
<evidence type="ECO:0000313" key="10">
    <source>
        <dbReference type="Proteomes" id="UP000029052"/>
    </source>
</evidence>
<dbReference type="AlphaFoldDB" id="A0A087B988"/>
<accession>A0A087B988</accession>
<keyword evidence="4" id="KW-0949">S-adenosyl-L-methionine</keyword>
<dbReference type="InterPro" id="IPR029063">
    <property type="entry name" value="SAM-dependent_MTases_sf"/>
</dbReference>
<dbReference type="PRINTS" id="PR00507">
    <property type="entry name" value="N12N6MTFRASE"/>
</dbReference>
<keyword evidence="10" id="KW-1185">Reference proteome</keyword>
<dbReference type="eggNOG" id="COG0286">
    <property type="taxonomic scope" value="Bacteria"/>
</dbReference>
<evidence type="ECO:0000256" key="3">
    <source>
        <dbReference type="ARBA" id="ARBA00022679"/>
    </source>
</evidence>
<dbReference type="Gene3D" id="3.40.50.150">
    <property type="entry name" value="Vaccinia Virus protein VP39"/>
    <property type="match status" value="1"/>
</dbReference>
<dbReference type="Proteomes" id="UP000029052">
    <property type="component" value="Unassembled WGS sequence"/>
</dbReference>
<dbReference type="GO" id="GO:0009007">
    <property type="term" value="F:site-specific DNA-methyltransferase (adenine-specific) activity"/>
    <property type="evidence" value="ECO:0007669"/>
    <property type="project" value="UniProtKB-EC"/>
</dbReference>
<reference evidence="9 10" key="1">
    <citation type="submission" date="2014-03" db="EMBL/GenBank/DDBJ databases">
        <title>Genomics of Bifidobacteria.</title>
        <authorList>
            <person name="Ventura M."/>
            <person name="Milani C."/>
            <person name="Lugli G.A."/>
        </authorList>
    </citation>
    <scope>NUCLEOTIDE SEQUENCE [LARGE SCALE GENOMIC DNA]</scope>
    <source>
        <strain evidence="9 10">LMG 11591</strain>
    </source>
</reference>
<dbReference type="InterPro" id="IPR050953">
    <property type="entry name" value="N4_N6_ade-DNA_methylase"/>
</dbReference>
<dbReference type="InterPro" id="IPR011639">
    <property type="entry name" value="MethylTrfase_TaqI-like_dom"/>
</dbReference>
<keyword evidence="5" id="KW-0680">Restriction system</keyword>